<sequence length="89" mass="9951">MVKPEDFDTIGDTHLFNCCPSRRIAKTSNDPWILNRLDRRHFTGPQAQTGIAGTYRINTTRRNYEGMSSWILVSILGVSLGLVAASIDI</sequence>
<dbReference type="Proteomes" id="UP001211907">
    <property type="component" value="Unassembled WGS sequence"/>
</dbReference>
<keyword evidence="1" id="KW-0472">Membrane</keyword>
<name>A0AAD5SR88_9FUNG</name>
<reference evidence="2" key="1">
    <citation type="submission" date="2020-05" db="EMBL/GenBank/DDBJ databases">
        <title>Phylogenomic resolution of chytrid fungi.</title>
        <authorList>
            <person name="Stajich J.E."/>
            <person name="Amses K."/>
            <person name="Simmons R."/>
            <person name="Seto K."/>
            <person name="Myers J."/>
            <person name="Bonds A."/>
            <person name="Quandt C.A."/>
            <person name="Barry K."/>
            <person name="Liu P."/>
            <person name="Grigoriev I."/>
            <person name="Longcore J.E."/>
            <person name="James T.Y."/>
        </authorList>
    </citation>
    <scope>NUCLEOTIDE SEQUENCE</scope>
    <source>
        <strain evidence="2">JEL0513</strain>
    </source>
</reference>
<feature type="transmembrane region" description="Helical" evidence="1">
    <location>
        <begin position="70"/>
        <end position="87"/>
    </location>
</feature>
<feature type="non-terminal residue" evidence="2">
    <location>
        <position position="89"/>
    </location>
</feature>
<dbReference type="EMBL" id="JADGJH010003287">
    <property type="protein sequence ID" value="KAJ3092082.1"/>
    <property type="molecule type" value="Genomic_DNA"/>
</dbReference>
<evidence type="ECO:0000256" key="1">
    <source>
        <dbReference type="SAM" id="Phobius"/>
    </source>
</evidence>
<proteinExistence type="predicted"/>
<protein>
    <submittedName>
        <fullName evidence="2">Uncharacterized protein</fullName>
    </submittedName>
</protein>
<organism evidence="2 3">
    <name type="scientific">Physocladia obscura</name>
    <dbReference type="NCBI Taxonomy" id="109957"/>
    <lineage>
        <taxon>Eukaryota</taxon>
        <taxon>Fungi</taxon>
        <taxon>Fungi incertae sedis</taxon>
        <taxon>Chytridiomycota</taxon>
        <taxon>Chytridiomycota incertae sedis</taxon>
        <taxon>Chytridiomycetes</taxon>
        <taxon>Chytridiales</taxon>
        <taxon>Chytriomycetaceae</taxon>
        <taxon>Physocladia</taxon>
    </lineage>
</organism>
<keyword evidence="3" id="KW-1185">Reference proteome</keyword>
<evidence type="ECO:0000313" key="3">
    <source>
        <dbReference type="Proteomes" id="UP001211907"/>
    </source>
</evidence>
<keyword evidence="1" id="KW-1133">Transmembrane helix</keyword>
<accession>A0AAD5SR88</accession>
<dbReference type="AlphaFoldDB" id="A0AAD5SR88"/>
<keyword evidence="1" id="KW-0812">Transmembrane</keyword>
<gene>
    <name evidence="2" type="ORF">HK100_007023</name>
</gene>
<comment type="caution">
    <text evidence="2">The sequence shown here is derived from an EMBL/GenBank/DDBJ whole genome shotgun (WGS) entry which is preliminary data.</text>
</comment>
<evidence type="ECO:0000313" key="2">
    <source>
        <dbReference type="EMBL" id="KAJ3092082.1"/>
    </source>
</evidence>